<name>A0A1S7DPQ8_RIEAN</name>
<dbReference type="SUPFAM" id="SSF53300">
    <property type="entry name" value="vWA-like"/>
    <property type="match status" value="1"/>
</dbReference>
<evidence type="ECO:0000313" key="7">
    <source>
        <dbReference type="EMBL" id="AQY21123.1"/>
    </source>
</evidence>
<proteinExistence type="predicted"/>
<accession>A0A1S7DPQ8</accession>
<dbReference type="AlphaFoldDB" id="A0A1S7DPQ8"/>
<dbReference type="PANTHER" id="PTHR22550">
    <property type="entry name" value="SPORE GERMINATION PROTEIN"/>
    <property type="match status" value="1"/>
</dbReference>
<sequence>MDWYLGNYWYALLMLLLPLLGYLLFRYLKWKERVRGYFADERFRSVLFEKTKWYPKFFLVMYFVAFLFLIFAMMDLMGGKEEIKVQQKMNNVMFLVDVSNSMNARDVAPDRLSLAKNIVVSSMQKVTNDRVGLAVFAGEAFSVMPLTTDYLAAESFVSGLETSVVSTQGTDFYKAMQVAVSKFKTVSKGSGRIVLISDGEDNEGNEAAAIKEAQSNGIQVITVGVGTEEGAPIPEYIFGQLMGYKSSLMGETVISKRQTQALINISEKTGGVYIDGNHIDKAVNEILENLKKQSSTTESFVKSQTGVHYYQYFLAVSLLLFFIIYLTNPKRNFNI</sequence>
<feature type="transmembrane region" description="Helical" evidence="5">
    <location>
        <begin position="57"/>
        <end position="78"/>
    </location>
</feature>
<evidence type="ECO:0000256" key="5">
    <source>
        <dbReference type="SAM" id="Phobius"/>
    </source>
</evidence>
<protein>
    <recommendedName>
        <fullName evidence="6">VWFA domain-containing protein</fullName>
    </recommendedName>
</protein>
<dbReference type="Gene3D" id="3.40.50.410">
    <property type="entry name" value="von Willebrand factor, type A domain"/>
    <property type="match status" value="1"/>
</dbReference>
<dbReference type="RefSeq" id="WP_079206323.1">
    <property type="nucleotide sequence ID" value="NZ_CP011859.1"/>
</dbReference>
<dbReference type="Pfam" id="PF13519">
    <property type="entry name" value="VWA_2"/>
    <property type="match status" value="1"/>
</dbReference>
<organism evidence="7 8">
    <name type="scientific">Riemerella anatipestifer</name>
    <name type="common">Moraxella anatipestifer</name>
    <dbReference type="NCBI Taxonomy" id="34085"/>
    <lineage>
        <taxon>Bacteria</taxon>
        <taxon>Pseudomonadati</taxon>
        <taxon>Bacteroidota</taxon>
        <taxon>Flavobacteriia</taxon>
        <taxon>Flavobacteriales</taxon>
        <taxon>Weeksellaceae</taxon>
        <taxon>Riemerella</taxon>
    </lineage>
</organism>
<dbReference type="PROSITE" id="PS50234">
    <property type="entry name" value="VWFA"/>
    <property type="match status" value="1"/>
</dbReference>
<dbReference type="InterPro" id="IPR036465">
    <property type="entry name" value="vWFA_dom_sf"/>
</dbReference>
<reference evidence="7 8" key="1">
    <citation type="submission" date="2015-06" db="EMBL/GenBank/DDBJ databases">
        <title>R. anatipestifer strain HXb2 is the most virulent strain so far, and the genome sequence would help us uncover the pathogenesis.</title>
        <authorList>
            <person name="Hu Q."/>
            <person name="Qi J."/>
            <person name="Bo H."/>
            <person name="Liu G."/>
            <person name="Tao M."/>
            <person name="Ding Y."/>
            <person name="Xue Y."/>
        </authorList>
    </citation>
    <scope>NUCLEOTIDE SEQUENCE [LARGE SCALE GENOMIC DNA]</scope>
    <source>
        <strain evidence="7 8">HXb2</strain>
    </source>
</reference>
<dbReference type="InterPro" id="IPR050768">
    <property type="entry name" value="UPF0353/GerABKA_families"/>
</dbReference>
<keyword evidence="3 5" id="KW-1133">Transmembrane helix</keyword>
<keyword evidence="4 5" id="KW-0472">Membrane</keyword>
<evidence type="ECO:0000259" key="6">
    <source>
        <dbReference type="PROSITE" id="PS50234"/>
    </source>
</evidence>
<evidence type="ECO:0000256" key="4">
    <source>
        <dbReference type="ARBA" id="ARBA00023136"/>
    </source>
</evidence>
<gene>
    <name evidence="7" type="ORF">AB406_0159</name>
</gene>
<dbReference type="Proteomes" id="UP000189883">
    <property type="component" value="Chromosome"/>
</dbReference>
<feature type="domain" description="VWFA" evidence="6">
    <location>
        <begin position="91"/>
        <end position="269"/>
    </location>
</feature>
<feature type="transmembrane region" description="Helical" evidence="5">
    <location>
        <begin position="6"/>
        <end position="25"/>
    </location>
</feature>
<dbReference type="EMBL" id="CP011859">
    <property type="protein sequence ID" value="AQY21123.1"/>
    <property type="molecule type" value="Genomic_DNA"/>
</dbReference>
<keyword evidence="2 5" id="KW-0812">Transmembrane</keyword>
<evidence type="ECO:0000256" key="2">
    <source>
        <dbReference type="ARBA" id="ARBA00022692"/>
    </source>
</evidence>
<dbReference type="PANTHER" id="PTHR22550:SF5">
    <property type="entry name" value="LEUCINE ZIPPER PROTEIN 4"/>
    <property type="match status" value="1"/>
</dbReference>
<evidence type="ECO:0000256" key="1">
    <source>
        <dbReference type="ARBA" id="ARBA00022475"/>
    </source>
</evidence>
<keyword evidence="1" id="KW-1003">Cell membrane</keyword>
<evidence type="ECO:0000313" key="8">
    <source>
        <dbReference type="Proteomes" id="UP000189883"/>
    </source>
</evidence>
<evidence type="ECO:0000256" key="3">
    <source>
        <dbReference type="ARBA" id="ARBA00022989"/>
    </source>
</evidence>
<feature type="transmembrane region" description="Helical" evidence="5">
    <location>
        <begin position="309"/>
        <end position="327"/>
    </location>
</feature>
<dbReference type="InterPro" id="IPR002035">
    <property type="entry name" value="VWF_A"/>
</dbReference>
<dbReference type="SMART" id="SM00327">
    <property type="entry name" value="VWA"/>
    <property type="match status" value="1"/>
</dbReference>